<feature type="DNA-binding region" description="Homeobox" evidence="5">
    <location>
        <begin position="1244"/>
        <end position="1303"/>
    </location>
</feature>
<gene>
    <name evidence="9" type="ORF">M5K25_001967</name>
</gene>
<dbReference type="Gene3D" id="1.10.10.60">
    <property type="entry name" value="Homeodomain-like"/>
    <property type="match status" value="1"/>
</dbReference>
<dbReference type="InterPro" id="IPR009057">
    <property type="entry name" value="Homeodomain-like_sf"/>
</dbReference>
<dbReference type="PANTHER" id="PTHR15467:SF9">
    <property type="entry name" value="HOMEOBOX DOMAIN-CONTAINING PROTEIN"/>
    <property type="match status" value="1"/>
</dbReference>
<dbReference type="PROSITE" id="PS50071">
    <property type="entry name" value="HOMEOBOX_2"/>
    <property type="match status" value="1"/>
</dbReference>
<evidence type="ECO:0000256" key="4">
    <source>
        <dbReference type="ARBA" id="ARBA00023242"/>
    </source>
</evidence>
<proteinExistence type="predicted"/>
<feature type="coiled-coil region" evidence="6">
    <location>
        <begin position="1021"/>
        <end position="1062"/>
    </location>
</feature>
<keyword evidence="6" id="KW-0175">Coiled coil</keyword>
<evidence type="ECO:0000256" key="6">
    <source>
        <dbReference type="SAM" id="Coils"/>
    </source>
</evidence>
<evidence type="ECO:0000313" key="10">
    <source>
        <dbReference type="Proteomes" id="UP001552299"/>
    </source>
</evidence>
<comment type="subcellular location">
    <subcellularLocation>
        <location evidence="1 5">Nucleus</location>
    </subcellularLocation>
</comment>
<feature type="compositionally biased region" description="Basic and acidic residues" evidence="7">
    <location>
        <begin position="621"/>
        <end position="636"/>
    </location>
</feature>
<feature type="compositionally biased region" description="Basic and acidic residues" evidence="7">
    <location>
        <begin position="644"/>
        <end position="656"/>
    </location>
</feature>
<dbReference type="CDD" id="cd00086">
    <property type="entry name" value="homeodomain"/>
    <property type="match status" value="1"/>
</dbReference>
<protein>
    <recommendedName>
        <fullName evidence="8">Homeobox domain-containing protein</fullName>
    </recommendedName>
</protein>
<organism evidence="9 10">
    <name type="scientific">Dendrobium thyrsiflorum</name>
    <name type="common">Pinecone-like raceme dendrobium</name>
    <name type="synonym">Orchid</name>
    <dbReference type="NCBI Taxonomy" id="117978"/>
    <lineage>
        <taxon>Eukaryota</taxon>
        <taxon>Viridiplantae</taxon>
        <taxon>Streptophyta</taxon>
        <taxon>Embryophyta</taxon>
        <taxon>Tracheophyta</taxon>
        <taxon>Spermatophyta</taxon>
        <taxon>Magnoliopsida</taxon>
        <taxon>Liliopsida</taxon>
        <taxon>Asparagales</taxon>
        <taxon>Orchidaceae</taxon>
        <taxon>Epidendroideae</taxon>
        <taxon>Malaxideae</taxon>
        <taxon>Dendrobiinae</taxon>
        <taxon>Dendrobium</taxon>
    </lineage>
</organism>
<dbReference type="EMBL" id="JANQDX010000002">
    <property type="protein sequence ID" value="KAL0927759.1"/>
    <property type="molecule type" value="Genomic_DNA"/>
</dbReference>
<name>A0ABD0VRD6_DENTH</name>
<dbReference type="GO" id="GO:0005634">
    <property type="term" value="C:nucleus"/>
    <property type="evidence" value="ECO:0007669"/>
    <property type="project" value="UniProtKB-SubCell"/>
</dbReference>
<evidence type="ECO:0000256" key="1">
    <source>
        <dbReference type="ARBA" id="ARBA00004123"/>
    </source>
</evidence>
<evidence type="ECO:0000313" key="9">
    <source>
        <dbReference type="EMBL" id="KAL0927759.1"/>
    </source>
</evidence>
<dbReference type="PANTHER" id="PTHR15467">
    <property type="entry name" value="ZINC-FINGERS AND HOMEOBOXES RELATED"/>
    <property type="match status" value="1"/>
</dbReference>
<evidence type="ECO:0000256" key="3">
    <source>
        <dbReference type="ARBA" id="ARBA00023155"/>
    </source>
</evidence>
<keyword evidence="10" id="KW-1185">Reference proteome</keyword>
<accession>A0ABD0VRD6</accession>
<feature type="region of interest" description="Disordered" evidence="7">
    <location>
        <begin position="781"/>
        <end position="800"/>
    </location>
</feature>
<comment type="caution">
    <text evidence="9">The sequence shown here is derived from an EMBL/GenBank/DDBJ whole genome shotgun (WGS) entry which is preliminary data.</text>
</comment>
<dbReference type="InterPro" id="IPR001356">
    <property type="entry name" value="HD"/>
</dbReference>
<dbReference type="SMART" id="SM00389">
    <property type="entry name" value="HOX"/>
    <property type="match status" value="1"/>
</dbReference>
<reference evidence="9 10" key="1">
    <citation type="journal article" date="2024" name="Plant Biotechnol. J.">
        <title>Dendrobium thyrsiflorum genome and its molecular insights into genes involved in important horticultural traits.</title>
        <authorList>
            <person name="Chen B."/>
            <person name="Wang J.Y."/>
            <person name="Zheng P.J."/>
            <person name="Li K.L."/>
            <person name="Liang Y.M."/>
            <person name="Chen X.F."/>
            <person name="Zhang C."/>
            <person name="Zhao X."/>
            <person name="He X."/>
            <person name="Zhang G.Q."/>
            <person name="Liu Z.J."/>
            <person name="Xu Q."/>
        </authorList>
    </citation>
    <scope>NUCLEOTIDE SEQUENCE [LARGE SCALE GENOMIC DNA]</scope>
    <source>
        <strain evidence="9">GZMU011</strain>
    </source>
</reference>
<evidence type="ECO:0000259" key="8">
    <source>
        <dbReference type="PROSITE" id="PS50071"/>
    </source>
</evidence>
<feature type="compositionally biased region" description="Basic and acidic residues" evidence="7">
    <location>
        <begin position="668"/>
        <end position="683"/>
    </location>
</feature>
<keyword evidence="4 5" id="KW-0539">Nucleus</keyword>
<keyword evidence="3 5" id="KW-0371">Homeobox</keyword>
<evidence type="ECO:0000256" key="2">
    <source>
        <dbReference type="ARBA" id="ARBA00023125"/>
    </source>
</evidence>
<sequence length="1317" mass="150019">MSPNKCDEIFHWQRFDAVTLDEPSEATIWEAIDRHDPRGDADIHDRVEQHEDMLRDSVAFDNPGEWVTNIRLQCGEFNLVDSTVDQISWAMCDILQPAADTVEPVGQSRLLSHRQLHLTTLKWPCDSLVGQVQSPITGYVCWGRYILRAHKHTLQEASIYEAVYASLFDFGRIPSSWARVLVEFWECGSNIYWFEPKELTVTLSELLTVSGLPVVGSHFEECVLPDEELFRRRPSADGNRRGRLVLQDVYPALLRHYRQLYISSGMSMRARAAMPVDTWVRSFLQDCHLSSIFVSLRDPFDFSLRPGVSLLEDTAEPSSVGYRSPALRDMDEELLLAGFLATWLCTFVLPLKVGSVRCSALLSASQLSQGQRLSLAPVVLARICRIFRMASEASSLELRDPYFLERGYPTILQLVQASSTLESERVRLFFFAPHLVVDHFSVVHQPNIVDLPSYLREQILLDGLDRQGRCTLLQNRSTLRIAEYFASMRPGWLCYLSGSFVTLEGYQPNIVSRQFGFSQATPYDGRPLIPGVADTIHMDTVPLDARLYTASTVWLHLLRFGTGSTFRIAPPHSQTGVSYLHLTWVRLSFALFLERGAQKFEHRVRTLGLPRGQRPSRGTSRTRDDRGRHNDVHTTAEHTTPTSRTRDDRERYDDVHTTVGHTTPSPVRVRDSGSDLHRTEAPRYSRRHSGTRHVEPSSASVDQIASLVREHFLSPNEVPLGPRMLMDISYLSRGPREDIYGLRMSDFTGYSVLDPFTEFSFQVYPYGSFWPGETSEFGSFWPGESSGAGVPSHTEPSDVPSYTPTVLDLVPIPVAPYPGVRPGDPVGYHPETRPSDFDSSSSVPAGADYISEIHHHVPVAPDPWHGDMYGHCTSFLQDLIARVDPRSPDSMGMFTSTANHTLGLLANLGLKASEMQYWETLCREIEFHIRRLQSLSVLRTRVLLPELQEKVDRCRAATTVARDEFDRSTEALRRHREGLSSMANEIEGLTSRVKDLWRDIKGVMSCKSDLQEGHGRRERLIRREQQHNQMLQQSLQAAETALTRALEELHTAETEYQVLAERTPEHNDREKDGIDEDAFEALFSQLEEDLKTDEIFSEDENDEITEDDLVRLEQELDEALCDEEFDEVLPSMSDDMNYSDDDEELQPKLKNWQLRRLAYALKIGRRKASIKNLSAELGLERARVLELLREPPPNLLMMCASLPEEVAKNPEPVCEPLESSFDSDISISKSEPKEVVPVHVMQTRWSMQKRLKKVQLITLERVYARTKRPTNAMISSIVHVTNLPWKRVVKWFEDKRLEDGVPVHREPFLRSSLVKTK</sequence>
<keyword evidence="2 5" id="KW-0238">DNA-binding</keyword>
<feature type="domain" description="Homeobox" evidence="8">
    <location>
        <begin position="1242"/>
        <end position="1302"/>
    </location>
</feature>
<dbReference type="SUPFAM" id="SSF46689">
    <property type="entry name" value="Homeodomain-like"/>
    <property type="match status" value="1"/>
</dbReference>
<evidence type="ECO:0000256" key="5">
    <source>
        <dbReference type="PROSITE-ProRule" id="PRU00108"/>
    </source>
</evidence>
<evidence type="ECO:0000256" key="7">
    <source>
        <dbReference type="SAM" id="MobiDB-lite"/>
    </source>
</evidence>
<feature type="region of interest" description="Disordered" evidence="7">
    <location>
        <begin position="604"/>
        <end position="698"/>
    </location>
</feature>
<dbReference type="GO" id="GO:0003677">
    <property type="term" value="F:DNA binding"/>
    <property type="evidence" value="ECO:0007669"/>
    <property type="project" value="UniProtKB-UniRule"/>
</dbReference>
<dbReference type="Proteomes" id="UP001552299">
    <property type="component" value="Unassembled WGS sequence"/>
</dbReference>